<evidence type="ECO:0000313" key="1">
    <source>
        <dbReference type="EMBL" id="JAE35200.1"/>
    </source>
</evidence>
<organism evidence="1">
    <name type="scientific">Arundo donax</name>
    <name type="common">Giant reed</name>
    <name type="synonym">Donax arundinaceus</name>
    <dbReference type="NCBI Taxonomy" id="35708"/>
    <lineage>
        <taxon>Eukaryota</taxon>
        <taxon>Viridiplantae</taxon>
        <taxon>Streptophyta</taxon>
        <taxon>Embryophyta</taxon>
        <taxon>Tracheophyta</taxon>
        <taxon>Spermatophyta</taxon>
        <taxon>Magnoliopsida</taxon>
        <taxon>Liliopsida</taxon>
        <taxon>Poales</taxon>
        <taxon>Poaceae</taxon>
        <taxon>PACMAD clade</taxon>
        <taxon>Arundinoideae</taxon>
        <taxon>Arundineae</taxon>
        <taxon>Arundo</taxon>
    </lineage>
</organism>
<name>A0A0A9HDG4_ARUDO</name>
<reference evidence="1" key="2">
    <citation type="journal article" date="2015" name="Data Brief">
        <title>Shoot transcriptome of the giant reed, Arundo donax.</title>
        <authorList>
            <person name="Barrero R.A."/>
            <person name="Guerrero F.D."/>
            <person name="Moolhuijzen P."/>
            <person name="Goolsby J.A."/>
            <person name="Tidwell J."/>
            <person name="Bellgard S.E."/>
            <person name="Bellgard M.I."/>
        </authorList>
    </citation>
    <scope>NUCLEOTIDE SEQUENCE</scope>
    <source>
        <tissue evidence="1">Shoot tissue taken approximately 20 cm above the soil surface</tissue>
    </source>
</reference>
<proteinExistence type="predicted"/>
<accession>A0A0A9HDG4</accession>
<sequence>MLCRSSEDLRWPDCQLPPNLGISQTKILSAYQIEKVRLAQW</sequence>
<protein>
    <submittedName>
        <fullName evidence="1">Uncharacterized protein</fullName>
    </submittedName>
</protein>
<dbReference type="EMBL" id="GBRH01162696">
    <property type="protein sequence ID" value="JAE35200.1"/>
    <property type="molecule type" value="Transcribed_RNA"/>
</dbReference>
<dbReference type="AlphaFoldDB" id="A0A0A9HDG4"/>
<reference evidence="1" key="1">
    <citation type="submission" date="2014-09" db="EMBL/GenBank/DDBJ databases">
        <authorList>
            <person name="Magalhaes I.L.F."/>
            <person name="Oliveira U."/>
            <person name="Santos F.R."/>
            <person name="Vidigal T.H.D.A."/>
            <person name="Brescovit A.D."/>
            <person name="Santos A.J."/>
        </authorList>
    </citation>
    <scope>NUCLEOTIDE SEQUENCE</scope>
    <source>
        <tissue evidence="1">Shoot tissue taken approximately 20 cm above the soil surface</tissue>
    </source>
</reference>